<dbReference type="EMBL" id="FPBL01000022">
    <property type="protein sequence ID" value="SFU83218.1"/>
    <property type="molecule type" value="Genomic_DNA"/>
</dbReference>
<evidence type="ECO:0000313" key="2">
    <source>
        <dbReference type="Proteomes" id="UP000183926"/>
    </source>
</evidence>
<name>A0A1I7JDJ7_9PROT</name>
<sequence>MFDAQIFKTDKFISRRDQVTWYTCEVLIPSLFVQLPLMSDKPFQLGAKGKAVLGYTADRKALRVTDFQVGS</sequence>
<proteinExistence type="predicted"/>
<dbReference type="RefSeq" id="WP_074929522.1">
    <property type="nucleotide sequence ID" value="NZ_FPBL01000022.1"/>
</dbReference>
<organism evidence="1 2">
    <name type="scientific">Nitrosomonas eutropha</name>
    <dbReference type="NCBI Taxonomy" id="916"/>
    <lineage>
        <taxon>Bacteria</taxon>
        <taxon>Pseudomonadati</taxon>
        <taxon>Pseudomonadota</taxon>
        <taxon>Betaproteobacteria</taxon>
        <taxon>Nitrosomonadales</taxon>
        <taxon>Nitrosomonadaceae</taxon>
        <taxon>Nitrosomonas</taxon>
    </lineage>
</organism>
<accession>A0A1I7JDJ7</accession>
<protein>
    <submittedName>
        <fullName evidence="1">Uncharacterized protein</fullName>
    </submittedName>
</protein>
<evidence type="ECO:0000313" key="1">
    <source>
        <dbReference type="EMBL" id="SFU83218.1"/>
    </source>
</evidence>
<gene>
    <name evidence="1" type="ORF">SAMN05216339_1222</name>
</gene>
<dbReference type="Proteomes" id="UP000183926">
    <property type="component" value="Unassembled WGS sequence"/>
</dbReference>
<reference evidence="1 2" key="1">
    <citation type="submission" date="2016-10" db="EMBL/GenBank/DDBJ databases">
        <authorList>
            <person name="de Groot N.N."/>
        </authorList>
    </citation>
    <scope>NUCLEOTIDE SEQUENCE [LARGE SCALE GENOMIC DNA]</scope>
    <source>
        <strain evidence="1 2">Nm24</strain>
    </source>
</reference>
<dbReference type="AlphaFoldDB" id="A0A1I7JDJ7"/>